<organism evidence="3 4">
    <name type="scientific">Acanthamoeba castellanii (strain ATCC 30010 / Neff)</name>
    <dbReference type="NCBI Taxonomy" id="1257118"/>
    <lineage>
        <taxon>Eukaryota</taxon>
        <taxon>Amoebozoa</taxon>
        <taxon>Discosea</taxon>
        <taxon>Longamoebia</taxon>
        <taxon>Centramoebida</taxon>
        <taxon>Acanthamoebidae</taxon>
        <taxon>Acanthamoeba</taxon>
    </lineage>
</organism>
<dbReference type="GO" id="GO:0051015">
    <property type="term" value="F:actin filament binding"/>
    <property type="evidence" value="ECO:0007669"/>
    <property type="project" value="TreeGrafter"/>
</dbReference>
<dbReference type="Proteomes" id="UP000011083">
    <property type="component" value="Unassembled WGS sequence"/>
</dbReference>
<reference evidence="3 4" key="1">
    <citation type="journal article" date="2013" name="Genome Biol.">
        <title>Genome of Acanthamoeba castellanii highlights extensive lateral gene transfer and early evolution of tyrosine kinase signaling.</title>
        <authorList>
            <person name="Clarke M."/>
            <person name="Lohan A.J."/>
            <person name="Liu B."/>
            <person name="Lagkouvardos I."/>
            <person name="Roy S."/>
            <person name="Zafar N."/>
            <person name="Bertelli C."/>
            <person name="Schilde C."/>
            <person name="Kianianmomeni A."/>
            <person name="Burglin T.R."/>
            <person name="Frech C."/>
            <person name="Turcotte B."/>
            <person name="Kopec K.O."/>
            <person name="Synnott J.M."/>
            <person name="Choo C."/>
            <person name="Paponov I."/>
            <person name="Finkler A."/>
            <person name="Soon Heng Tan C."/>
            <person name="Hutchins A.P."/>
            <person name="Weinmeier T."/>
            <person name="Rattei T."/>
            <person name="Chu J.S."/>
            <person name="Gimenez G."/>
            <person name="Irimia M."/>
            <person name="Rigden D.J."/>
            <person name="Fitzpatrick D.A."/>
            <person name="Lorenzo-Morales J."/>
            <person name="Bateman A."/>
            <person name="Chiu C.H."/>
            <person name="Tang P."/>
            <person name="Hegemann P."/>
            <person name="Fromm H."/>
            <person name="Raoult D."/>
            <person name="Greub G."/>
            <person name="Miranda-Saavedra D."/>
            <person name="Chen N."/>
            <person name="Nash P."/>
            <person name="Ginger M.L."/>
            <person name="Horn M."/>
            <person name="Schaap P."/>
            <person name="Caler L."/>
            <person name="Loftus B."/>
        </authorList>
    </citation>
    <scope>NUCLEOTIDE SEQUENCE [LARGE SCALE GENOMIC DNA]</scope>
    <source>
        <strain evidence="3 4">Neff</strain>
    </source>
</reference>
<sequence length="434" mass="47031">MNIITGTDEEKLKALSERTYKEQAVWFLNAFWTGVGHSEAEKLWDFVHQCEELDKENRALGNHLDEFTAHRFLEHFKETLTITDLRDKLLASGAIPTTSKFLKEVPLIFFLIVKYNVDFHHMVNTAQGAAEETAKAQGVLEAVMEAFAKSAAQDRKAAASLEDSTRREAHAKEAAAAAAQRDADAKHSAAEAAHKEGVAQKAEHEAKEREAEARAREDEMVAAKNNLEEALKDLHQQESSYNARTAELTKASQEGSAMAQSKAKVELATHLEADHLPLRKAKVTQEAALKATEKAIVVSKAAADVASAARKEAGSALSHAQSSRAAADAAAAQASAARASAEQSAKEAVAARAQSEADKQHAAAALADAKKKVEEAEAFLEQAKKVMPGGTSWWMERELAEARNFLPKAKGGYIKRHMTLDKAARKAFAASMKG</sequence>
<name>L8H3Y2_ACACF</name>
<keyword evidence="4" id="KW-1185">Reference proteome</keyword>
<feature type="region of interest" description="Disordered" evidence="1">
    <location>
        <begin position="158"/>
        <end position="217"/>
    </location>
</feature>
<feature type="compositionally biased region" description="Basic and acidic residues" evidence="1">
    <location>
        <begin position="181"/>
        <end position="217"/>
    </location>
</feature>
<dbReference type="InterPro" id="IPR053356">
    <property type="entry name" value="Calcium-reg_actin-bundling"/>
</dbReference>
<evidence type="ECO:0000313" key="3">
    <source>
        <dbReference type="EMBL" id="ELR19438.1"/>
    </source>
</evidence>
<dbReference type="GO" id="GO:0030863">
    <property type="term" value="C:cortical cytoskeleton"/>
    <property type="evidence" value="ECO:0007669"/>
    <property type="project" value="TreeGrafter"/>
</dbReference>
<feature type="domain" description="Calcium-regulated actin-bundling protein C-terminal" evidence="2">
    <location>
        <begin position="228"/>
        <end position="314"/>
    </location>
</feature>
<dbReference type="Pfam" id="PF18060">
    <property type="entry name" value="F_actin_bund_C"/>
    <property type="match status" value="1"/>
</dbReference>
<dbReference type="GO" id="GO:0030046">
    <property type="term" value="P:parallel actin filament bundle assembly"/>
    <property type="evidence" value="ECO:0007669"/>
    <property type="project" value="TreeGrafter"/>
</dbReference>
<dbReference type="AlphaFoldDB" id="L8H3Y2"/>
<proteinExistence type="predicted"/>
<dbReference type="GeneID" id="14920218"/>
<dbReference type="EMBL" id="KB007933">
    <property type="protein sequence ID" value="ELR19438.1"/>
    <property type="molecule type" value="Genomic_DNA"/>
</dbReference>
<protein>
    <recommendedName>
        <fullName evidence="2">Calcium-regulated actin-bundling protein C-terminal domain-containing protein</fullName>
    </recommendedName>
</protein>
<dbReference type="KEGG" id="acan:ACA1_266950"/>
<accession>L8H3Y2</accession>
<dbReference type="PANTHER" id="PTHR37009:SF1">
    <property type="entry name" value="CALCIUM-REGULATED ACTIN-BUNDLING PROTEIN"/>
    <property type="match status" value="1"/>
</dbReference>
<dbReference type="GO" id="GO:0051764">
    <property type="term" value="P:actin crosslink formation"/>
    <property type="evidence" value="ECO:0007669"/>
    <property type="project" value="TreeGrafter"/>
</dbReference>
<gene>
    <name evidence="3" type="ORF">ACA1_266950</name>
</gene>
<dbReference type="PANTHER" id="PTHR37009">
    <property type="entry name" value="EF-HAND DOMAIN-CONTAINING PROTEIN"/>
    <property type="match status" value="1"/>
</dbReference>
<dbReference type="InterPro" id="IPR040810">
    <property type="entry name" value="F_actin_bund_C"/>
</dbReference>
<evidence type="ECO:0000259" key="2">
    <source>
        <dbReference type="Pfam" id="PF18060"/>
    </source>
</evidence>
<evidence type="ECO:0000313" key="4">
    <source>
        <dbReference type="Proteomes" id="UP000011083"/>
    </source>
</evidence>
<dbReference type="RefSeq" id="XP_004341524.1">
    <property type="nucleotide sequence ID" value="XM_004341476.1"/>
</dbReference>
<evidence type="ECO:0000256" key="1">
    <source>
        <dbReference type="SAM" id="MobiDB-lite"/>
    </source>
</evidence>
<feature type="compositionally biased region" description="Basic and acidic residues" evidence="1">
    <location>
        <begin position="158"/>
        <end position="173"/>
    </location>
</feature>
<dbReference type="VEuPathDB" id="AmoebaDB:ACA1_266950"/>